<evidence type="ECO:0000313" key="2">
    <source>
        <dbReference type="Proteomes" id="UP001497535"/>
    </source>
</evidence>
<accession>A0ACB0YYS7</accession>
<reference evidence="1" key="1">
    <citation type="submission" date="2023-11" db="EMBL/GenBank/DDBJ databases">
        <authorList>
            <person name="Poullet M."/>
        </authorList>
    </citation>
    <scope>NUCLEOTIDE SEQUENCE</scope>
    <source>
        <strain evidence="1">E1834</strain>
    </source>
</reference>
<protein>
    <submittedName>
        <fullName evidence="1">Uncharacterized protein</fullName>
    </submittedName>
</protein>
<proteinExistence type="predicted"/>
<comment type="caution">
    <text evidence="1">The sequence shown here is derived from an EMBL/GenBank/DDBJ whole genome shotgun (WGS) entry which is preliminary data.</text>
</comment>
<organism evidence="1 2">
    <name type="scientific">Meloidogyne enterolobii</name>
    <name type="common">Root-knot nematode worm</name>
    <name type="synonym">Meloidogyne mayaguensis</name>
    <dbReference type="NCBI Taxonomy" id="390850"/>
    <lineage>
        <taxon>Eukaryota</taxon>
        <taxon>Metazoa</taxon>
        <taxon>Ecdysozoa</taxon>
        <taxon>Nematoda</taxon>
        <taxon>Chromadorea</taxon>
        <taxon>Rhabditida</taxon>
        <taxon>Tylenchina</taxon>
        <taxon>Tylenchomorpha</taxon>
        <taxon>Tylenchoidea</taxon>
        <taxon>Meloidogynidae</taxon>
        <taxon>Meloidogyninae</taxon>
        <taxon>Meloidogyne</taxon>
    </lineage>
</organism>
<keyword evidence="2" id="KW-1185">Reference proteome</keyword>
<dbReference type="Proteomes" id="UP001497535">
    <property type="component" value="Unassembled WGS sequence"/>
</dbReference>
<sequence length="633" mass="73073">MDDEANDQLIGISPLPPLVEAIQLISQFAFSVEPEPFENLEENEIQQQQNNQMSTTSISEQLNKPEIETTKEKQKEIVKKSRKRRRSTENNEIVEIKTKIIQNRPPTPTEVIKQRELEWNERQRQREEKYKKRNNMIEQNTQQMEGWNTDTAAENASFKLFTKRVDEILEQVDEEMSTLPTSTMSLGLSEESGFSIEKSKLEELREEAQKLKFWQKLSDIPTEKLVKLLTVLEKNIREFLIDDDDVDGTAFYARIRGNESDETDEAFRELIDERLLKSVDAALTALCIMTSRRMPKQVLVEDVFERSVQLCKQCLQEVIYPNTDNSLKVQSSKLRKSGDCSFIKKRNISRNINTSQLYSRLLDLLTCFSELARLHSLSETLMIQLSSLCTPPFFVENVPEVQMQSINLLPIIFAKCPTLRRTILLDLLNMVHKLPLTRNIRNSHRLSANESIGNFTVLILQLIQSALPPRKTVHHKNDYRHEKIIRDSDDKIVVDSYDEAKKLAAFFLGGFLGKCTAKAEDDYRRLFEQFLSDILVALHRPMWPVAEMILTVLGNLLVVHYRSKTFDLSLRIASLDYLGIITARLRKDRVAVLSAESSAQEKDRLNSIVKSILFDENAYDPSYNVEDVDISHV</sequence>
<dbReference type="EMBL" id="CAVMJV010000021">
    <property type="protein sequence ID" value="CAK5069740.1"/>
    <property type="molecule type" value="Genomic_DNA"/>
</dbReference>
<gene>
    <name evidence="1" type="ORF">MENTE1834_LOCUS18437</name>
</gene>
<evidence type="ECO:0000313" key="1">
    <source>
        <dbReference type="EMBL" id="CAK5069740.1"/>
    </source>
</evidence>
<name>A0ACB0YYS7_MELEN</name>